<dbReference type="SMART" id="SM00109">
    <property type="entry name" value="C1"/>
    <property type="match status" value="1"/>
</dbReference>
<dbReference type="PANTHER" id="PTHR22988:SF71">
    <property type="entry name" value="CITRON RHO-INTERACTING KINASE"/>
    <property type="match status" value="1"/>
</dbReference>
<evidence type="ECO:0000256" key="1">
    <source>
        <dbReference type="ARBA" id="ARBA00022553"/>
    </source>
</evidence>
<dbReference type="PROSITE" id="PS50219">
    <property type="entry name" value="CNH"/>
    <property type="match status" value="1"/>
</dbReference>
<evidence type="ECO:0000256" key="5">
    <source>
        <dbReference type="ARBA" id="ARBA00048679"/>
    </source>
</evidence>
<feature type="compositionally biased region" description="Basic and acidic residues" evidence="7">
    <location>
        <begin position="431"/>
        <end position="455"/>
    </location>
</feature>
<reference evidence="11" key="2">
    <citation type="submission" date="2015-02" db="UniProtKB">
        <authorList>
            <consortium name="EnsemblMetazoa"/>
        </authorList>
    </citation>
    <scope>IDENTIFICATION</scope>
</reference>
<evidence type="ECO:0008006" key="13">
    <source>
        <dbReference type="Google" id="ProtNLM"/>
    </source>
</evidence>
<proteinExistence type="predicted"/>
<dbReference type="Gene3D" id="2.30.29.30">
    <property type="entry name" value="Pleckstrin-homology domain (PH domain)/Phosphotyrosine-binding domain (PTB)"/>
    <property type="match status" value="1"/>
</dbReference>
<accession>T1J2L4</accession>
<dbReference type="HOGENOM" id="CLU_000288_140_2_1"/>
<dbReference type="GO" id="GO:0031032">
    <property type="term" value="P:actomyosin structure organization"/>
    <property type="evidence" value="ECO:0007669"/>
    <property type="project" value="TreeGrafter"/>
</dbReference>
<dbReference type="FunFam" id="2.30.29.30:FF:000081">
    <property type="entry name" value="Citron rho-interacting serine/threonine kinase"/>
    <property type="match status" value="1"/>
</dbReference>
<keyword evidence="2" id="KW-0479">Metal-binding</keyword>
<dbReference type="PANTHER" id="PTHR22988">
    <property type="entry name" value="MYOTONIC DYSTROPHY S/T KINASE-RELATED"/>
    <property type="match status" value="1"/>
</dbReference>
<dbReference type="Pfam" id="PF00130">
    <property type="entry name" value="C1_1"/>
    <property type="match status" value="1"/>
</dbReference>
<keyword evidence="1" id="KW-0597">Phosphoprotein</keyword>
<keyword evidence="12" id="KW-1185">Reference proteome</keyword>
<dbReference type="Proteomes" id="UP000014500">
    <property type="component" value="Unassembled WGS sequence"/>
</dbReference>
<dbReference type="SMART" id="SM00036">
    <property type="entry name" value="CNH"/>
    <property type="match status" value="1"/>
</dbReference>
<dbReference type="Gene3D" id="1.20.5.340">
    <property type="match status" value="1"/>
</dbReference>
<evidence type="ECO:0000256" key="7">
    <source>
        <dbReference type="SAM" id="MobiDB-lite"/>
    </source>
</evidence>
<evidence type="ECO:0000256" key="6">
    <source>
        <dbReference type="SAM" id="Coils"/>
    </source>
</evidence>
<dbReference type="InterPro" id="IPR001180">
    <property type="entry name" value="CNH_dom"/>
</dbReference>
<feature type="region of interest" description="Disordered" evidence="7">
    <location>
        <begin position="1"/>
        <end position="56"/>
    </location>
</feature>
<dbReference type="STRING" id="126957.T1J2L4"/>
<evidence type="ECO:0000256" key="3">
    <source>
        <dbReference type="ARBA" id="ARBA00022833"/>
    </source>
</evidence>
<evidence type="ECO:0000313" key="11">
    <source>
        <dbReference type="EnsemblMetazoa" id="SMAR007810-PA"/>
    </source>
</evidence>
<dbReference type="EnsemblMetazoa" id="SMAR007810-RA">
    <property type="protein sequence ID" value="SMAR007810-PA"/>
    <property type="gene ID" value="SMAR007810"/>
</dbReference>
<feature type="domain" description="Phorbol-ester/DAG-type" evidence="9">
    <location>
        <begin position="930"/>
        <end position="979"/>
    </location>
</feature>
<dbReference type="InterPro" id="IPR046349">
    <property type="entry name" value="C1-like_sf"/>
</dbReference>
<feature type="domain" description="CNH" evidence="10">
    <location>
        <begin position="1149"/>
        <end position="1432"/>
    </location>
</feature>
<protein>
    <recommendedName>
        <fullName evidence="13">Non-specific serine/threonine protein kinase</fullName>
    </recommendedName>
</protein>
<feature type="compositionally biased region" description="Basic and acidic residues" evidence="7">
    <location>
        <begin position="7"/>
        <end position="51"/>
    </location>
</feature>
<dbReference type="Gene3D" id="3.30.60.20">
    <property type="match status" value="1"/>
</dbReference>
<evidence type="ECO:0000256" key="2">
    <source>
        <dbReference type="ARBA" id="ARBA00022723"/>
    </source>
</evidence>
<dbReference type="PhylomeDB" id="T1J2L4"/>
<dbReference type="PROSITE" id="PS50003">
    <property type="entry name" value="PH_DOMAIN"/>
    <property type="match status" value="1"/>
</dbReference>
<keyword evidence="6" id="KW-0175">Coiled coil</keyword>
<dbReference type="SUPFAM" id="SSF57997">
    <property type="entry name" value="Tropomyosin"/>
    <property type="match status" value="1"/>
</dbReference>
<name>T1J2L4_STRMM</name>
<dbReference type="InterPro" id="IPR001849">
    <property type="entry name" value="PH_domain"/>
</dbReference>
<feature type="domain" description="PH" evidence="8">
    <location>
        <begin position="1007"/>
        <end position="1122"/>
    </location>
</feature>
<reference evidence="12" key="1">
    <citation type="submission" date="2011-05" db="EMBL/GenBank/DDBJ databases">
        <authorList>
            <person name="Richards S.R."/>
            <person name="Qu J."/>
            <person name="Jiang H."/>
            <person name="Jhangiani S.N."/>
            <person name="Agravi P."/>
            <person name="Goodspeed R."/>
            <person name="Gross S."/>
            <person name="Mandapat C."/>
            <person name="Jackson L."/>
            <person name="Mathew T."/>
            <person name="Pu L."/>
            <person name="Thornton R."/>
            <person name="Saada N."/>
            <person name="Wilczek-Boney K.B."/>
            <person name="Lee S."/>
            <person name="Kovar C."/>
            <person name="Wu Y."/>
            <person name="Scherer S.E."/>
            <person name="Worley K.C."/>
            <person name="Muzny D.M."/>
            <person name="Gibbs R."/>
        </authorList>
    </citation>
    <scope>NUCLEOTIDE SEQUENCE</scope>
    <source>
        <strain evidence="12">Brora</strain>
    </source>
</reference>
<feature type="coiled-coil region" evidence="6">
    <location>
        <begin position="112"/>
        <end position="188"/>
    </location>
</feature>
<dbReference type="GO" id="GO:0004674">
    <property type="term" value="F:protein serine/threonine kinase activity"/>
    <property type="evidence" value="ECO:0007669"/>
    <property type="project" value="UniProtKB-EC"/>
</dbReference>
<dbReference type="OMA" id="GMAPINR"/>
<dbReference type="Pfam" id="PF00169">
    <property type="entry name" value="PH"/>
    <property type="match status" value="1"/>
</dbReference>
<dbReference type="Pfam" id="PF00780">
    <property type="entry name" value="CNH"/>
    <property type="match status" value="1"/>
</dbReference>
<feature type="compositionally biased region" description="Basic and acidic residues" evidence="7">
    <location>
        <begin position="394"/>
        <end position="419"/>
    </location>
</feature>
<dbReference type="PROSITE" id="PS50081">
    <property type="entry name" value="ZF_DAG_PE_2"/>
    <property type="match status" value="1"/>
</dbReference>
<dbReference type="SMART" id="SM00233">
    <property type="entry name" value="PH"/>
    <property type="match status" value="1"/>
</dbReference>
<organism evidence="11 12">
    <name type="scientific">Strigamia maritima</name>
    <name type="common">European centipede</name>
    <name type="synonym">Geophilus maritimus</name>
    <dbReference type="NCBI Taxonomy" id="126957"/>
    <lineage>
        <taxon>Eukaryota</taxon>
        <taxon>Metazoa</taxon>
        <taxon>Ecdysozoa</taxon>
        <taxon>Arthropoda</taxon>
        <taxon>Myriapoda</taxon>
        <taxon>Chilopoda</taxon>
        <taxon>Pleurostigmophora</taxon>
        <taxon>Geophilomorpha</taxon>
        <taxon>Linotaeniidae</taxon>
        <taxon>Strigamia</taxon>
    </lineage>
</organism>
<keyword evidence="3" id="KW-0862">Zinc</keyword>
<dbReference type="InterPro" id="IPR011993">
    <property type="entry name" value="PH-like_dom_sf"/>
</dbReference>
<comment type="catalytic activity">
    <reaction evidence="5">
        <text>L-seryl-[protein] + ATP = O-phospho-L-seryl-[protein] + ADP + H(+)</text>
        <dbReference type="Rhea" id="RHEA:17989"/>
        <dbReference type="Rhea" id="RHEA-COMP:9863"/>
        <dbReference type="Rhea" id="RHEA-COMP:11604"/>
        <dbReference type="ChEBI" id="CHEBI:15378"/>
        <dbReference type="ChEBI" id="CHEBI:29999"/>
        <dbReference type="ChEBI" id="CHEBI:30616"/>
        <dbReference type="ChEBI" id="CHEBI:83421"/>
        <dbReference type="ChEBI" id="CHEBI:456216"/>
        <dbReference type="EC" id="2.7.11.1"/>
    </reaction>
</comment>
<dbReference type="EMBL" id="JH431806">
    <property type="status" value="NOT_ANNOTATED_CDS"/>
    <property type="molecule type" value="Genomic_DNA"/>
</dbReference>
<dbReference type="SUPFAM" id="SSF50729">
    <property type="entry name" value="PH domain-like"/>
    <property type="match status" value="1"/>
</dbReference>
<sequence length="1518" mass="174636">MPQQEGNSEKKILSNPNRRSDKMEAEIENKKTEAEEASRRVSNLEENEKHAQSKISHLQKLLDAKLDELNSVKNERDTNERHLAKCVNEVTKLRRFLEFEQNERKLNEKKALQLISDMKEKWKREEDNLKTELQKQESYVANFEPKIFESKTKEIKYQKLVETMGKELKEAKMMMEQYRLKVGKMMENKKERVSEVHVMLEEISTEKDVEIGTLKHKLNKMADNKTEFQEKLLKTEKILKQKEELLSFMEKERECFVLSETETEEKLKTLQEKCLLLEEKLSDYENNSREYGAREFAFQELQKCLTEEQEVTRIMQEKIELIEKNINSTIATQSSALANMQDRMSAEIQGLAHEKKEVDNIKLKLERDLQDAQVKQQELNKQIEELKSIISNKENEKQSQIHEAGDNQTVSKKERESDSRAQMSKLQTQLDRAREVSSTERQRTRESQEELRKVQKENSDIKLDLRISQRELKKATEQITTLENTIKTLDSNYGEVQNRLSEMRQKEDQLQDKLKNIEVELGVKKQELERAVERAEAEKSKLESRIQELDDVNQVSGGLQSQVDKLQYQNEELGKQKLMLEDQIKLMEELKQQQRLDETSVRSELEALTIKHKKVENNLNLLKSTCIVLEGQLKDFEILVENYEAQEETLKNEKESFDEELNNLEDQLASTKRSLAQEISRRESLERERDQLQHKLDTAKAVQAAESNTLKAELDEQKAAVIQYNDELNDTEQKLITAERARKNYQQRSETYERESRKIKEEAAELITQVNSLRDSNLKLTVGLGEAIEKCEVAKEQFNELESVLESEQMTHRVEKVRLQATIDQQSKLINFLQSQTEGKKKKTLQEKIFGRYVKPTASTTMSEKDKQATNQRVKIEYSKPNENEMKPPTPKTLRILPVITQSPGVQRSPDGDEGVNSKLAEERMRHNIPHRFQNCLNLRATKCATCLDTIHFGRGSSKCQECNLTVHPKCAPSIPSTCGLPTGFYQHFRQSLRTSSRRRPYPKPLDKNCKGWVKIPRGNKMSWERKFAIIEDSILNVYDSDDMDSSPVDSVNLCPIDGETVVHGAVTPAELQNTAKSDLAYILKLEMIPQTTCWPSKTLYLLAPSFGDKQTWFNALDSATKEHSAKSKKIKEAKLLGSVVLHADEDNILDVNCLIHLNSNLVLIGAEEGLFYMEIEENKTKKNPQKILGVNSVFQLELIEHLNTIIMIINHERALCHVIVTEILSAIKNNLQIEPVLIEDLTSCHLFAHGRSNQTTFLCVAGLEKVYLCKFDNVQKAFCLQKAFMSADPCSCLLFTKNSVIVGSDKFFEIDLKNLTVEDTSDYAVVVTTQANSFPVNVLKISKSDEEDEFLLCFHEFGLFVDGYGSRSRKGDLKWTRLPLSFAYQPPYLFITHFNSIEIVELQPSPINGKRKSVFLDVNCPRYLNKHPSISGCIYLASNRDQSLDIFCLQGNLAIANSELETDGIQEDCTIDTETVCNSSLSEFSFSSSVMNIIEAVSDTESSEYSHMATPRDNIKP</sequence>
<evidence type="ECO:0000256" key="4">
    <source>
        <dbReference type="ARBA" id="ARBA00047899"/>
    </source>
</evidence>
<feature type="region of interest" description="Disordered" evidence="7">
    <location>
        <begin position="394"/>
        <end position="455"/>
    </location>
</feature>
<dbReference type="PROSITE" id="PS00479">
    <property type="entry name" value="ZF_DAG_PE_1"/>
    <property type="match status" value="1"/>
</dbReference>
<dbReference type="GO" id="GO:0005856">
    <property type="term" value="C:cytoskeleton"/>
    <property type="evidence" value="ECO:0007669"/>
    <property type="project" value="TreeGrafter"/>
</dbReference>
<dbReference type="eggNOG" id="KOG0976">
    <property type="taxonomic scope" value="Eukaryota"/>
</dbReference>
<dbReference type="GO" id="GO:0046872">
    <property type="term" value="F:metal ion binding"/>
    <property type="evidence" value="ECO:0007669"/>
    <property type="project" value="UniProtKB-KW"/>
</dbReference>
<dbReference type="CDD" id="cd20814">
    <property type="entry name" value="CRIK"/>
    <property type="match status" value="1"/>
</dbReference>
<dbReference type="InterPro" id="IPR050839">
    <property type="entry name" value="Rho-assoc_Ser/Thr_Kinase"/>
</dbReference>
<evidence type="ECO:0000259" key="8">
    <source>
        <dbReference type="PROSITE" id="PS50003"/>
    </source>
</evidence>
<evidence type="ECO:0000259" key="10">
    <source>
        <dbReference type="PROSITE" id="PS50219"/>
    </source>
</evidence>
<evidence type="ECO:0000259" key="9">
    <source>
        <dbReference type="PROSITE" id="PS50081"/>
    </source>
</evidence>
<dbReference type="SUPFAM" id="SSF57889">
    <property type="entry name" value="Cysteine-rich domain"/>
    <property type="match status" value="1"/>
</dbReference>
<feature type="coiled-coil region" evidence="6">
    <location>
        <begin position="225"/>
        <end position="287"/>
    </location>
</feature>
<feature type="compositionally biased region" description="Polar residues" evidence="7">
    <location>
        <begin position="420"/>
        <end position="430"/>
    </location>
</feature>
<evidence type="ECO:0000313" key="12">
    <source>
        <dbReference type="Proteomes" id="UP000014500"/>
    </source>
</evidence>
<dbReference type="GO" id="GO:0005737">
    <property type="term" value="C:cytoplasm"/>
    <property type="evidence" value="ECO:0007669"/>
    <property type="project" value="TreeGrafter"/>
</dbReference>
<comment type="catalytic activity">
    <reaction evidence="4">
        <text>L-threonyl-[protein] + ATP = O-phospho-L-threonyl-[protein] + ADP + H(+)</text>
        <dbReference type="Rhea" id="RHEA:46608"/>
        <dbReference type="Rhea" id="RHEA-COMP:11060"/>
        <dbReference type="Rhea" id="RHEA-COMP:11605"/>
        <dbReference type="ChEBI" id="CHEBI:15378"/>
        <dbReference type="ChEBI" id="CHEBI:30013"/>
        <dbReference type="ChEBI" id="CHEBI:30616"/>
        <dbReference type="ChEBI" id="CHEBI:61977"/>
        <dbReference type="ChEBI" id="CHEBI:456216"/>
        <dbReference type="EC" id="2.7.11.1"/>
    </reaction>
</comment>
<dbReference type="InterPro" id="IPR002219">
    <property type="entry name" value="PKC_DAG/PE"/>
</dbReference>